<dbReference type="Pfam" id="PF13041">
    <property type="entry name" value="PPR_2"/>
    <property type="match status" value="3"/>
</dbReference>
<evidence type="ECO:0008006" key="6">
    <source>
        <dbReference type="Google" id="ProtNLM"/>
    </source>
</evidence>
<evidence type="ECO:0000313" key="5">
    <source>
        <dbReference type="Proteomes" id="UP001168098"/>
    </source>
</evidence>
<dbReference type="Proteomes" id="UP001168098">
    <property type="component" value="Unassembled WGS sequence"/>
</dbReference>
<dbReference type="PANTHER" id="PTHR47447:SF24">
    <property type="entry name" value="PENTATRICOPEPTIDE REPEAT-CONTAINING PROTEIN"/>
    <property type="match status" value="1"/>
</dbReference>
<evidence type="ECO:0000256" key="3">
    <source>
        <dbReference type="PROSITE-ProRule" id="PRU00708"/>
    </source>
</evidence>
<comment type="similarity">
    <text evidence="1">Belongs to the PPR family. P subfamily.</text>
</comment>
<dbReference type="NCBIfam" id="TIGR00756">
    <property type="entry name" value="PPR"/>
    <property type="match status" value="5"/>
</dbReference>
<evidence type="ECO:0000256" key="2">
    <source>
        <dbReference type="ARBA" id="ARBA00022737"/>
    </source>
</evidence>
<dbReference type="Pfam" id="PF13812">
    <property type="entry name" value="PPR_3"/>
    <property type="match status" value="1"/>
</dbReference>
<feature type="repeat" description="PPR" evidence="3">
    <location>
        <begin position="367"/>
        <end position="401"/>
    </location>
</feature>
<evidence type="ECO:0000256" key="1">
    <source>
        <dbReference type="ARBA" id="ARBA00007626"/>
    </source>
</evidence>
<keyword evidence="2" id="KW-0677">Repeat</keyword>
<dbReference type="InterPro" id="IPR011990">
    <property type="entry name" value="TPR-like_helical_dom_sf"/>
</dbReference>
<keyword evidence="5" id="KW-1185">Reference proteome</keyword>
<feature type="repeat" description="PPR" evidence="3">
    <location>
        <begin position="227"/>
        <end position="261"/>
    </location>
</feature>
<accession>A0AA38Z585</accession>
<reference evidence="4 5" key="1">
    <citation type="journal article" date="2023" name="BMC Biotechnol.">
        <title>Vitis rotundifolia cv Carlos genome sequencing.</title>
        <authorList>
            <person name="Huff M."/>
            <person name="Hulse-Kemp A."/>
            <person name="Scheffler B."/>
            <person name="Youngblood R."/>
            <person name="Simpson S."/>
            <person name="Babiker E."/>
            <person name="Staton M."/>
        </authorList>
    </citation>
    <scope>NUCLEOTIDE SEQUENCE [LARGE SCALE GENOMIC DNA]</scope>
    <source>
        <tissue evidence="4">Leaf</tissue>
    </source>
</reference>
<feature type="repeat" description="PPR" evidence="3">
    <location>
        <begin position="297"/>
        <end position="331"/>
    </location>
</feature>
<feature type="repeat" description="PPR" evidence="3">
    <location>
        <begin position="332"/>
        <end position="366"/>
    </location>
</feature>
<protein>
    <recommendedName>
        <fullName evidence="6">Pentatricopeptide repeat-containing protein</fullName>
    </recommendedName>
</protein>
<comment type="caution">
    <text evidence="4">The sequence shown here is derived from an EMBL/GenBank/DDBJ whole genome shotgun (WGS) entry which is preliminary data.</text>
</comment>
<feature type="repeat" description="PPR" evidence="3">
    <location>
        <begin position="437"/>
        <end position="471"/>
    </location>
</feature>
<feature type="repeat" description="PPR" evidence="3">
    <location>
        <begin position="472"/>
        <end position="506"/>
    </location>
</feature>
<evidence type="ECO:0000313" key="4">
    <source>
        <dbReference type="EMBL" id="KAJ9682626.1"/>
    </source>
</evidence>
<proteinExistence type="inferred from homology"/>
<dbReference type="Gene3D" id="1.25.40.10">
    <property type="entry name" value="Tetratricopeptide repeat domain"/>
    <property type="match status" value="3"/>
</dbReference>
<organism evidence="4 5">
    <name type="scientific">Vitis rotundifolia</name>
    <name type="common">Muscadine grape</name>
    <dbReference type="NCBI Taxonomy" id="103349"/>
    <lineage>
        <taxon>Eukaryota</taxon>
        <taxon>Viridiplantae</taxon>
        <taxon>Streptophyta</taxon>
        <taxon>Embryophyta</taxon>
        <taxon>Tracheophyta</taxon>
        <taxon>Spermatophyta</taxon>
        <taxon>Magnoliopsida</taxon>
        <taxon>eudicotyledons</taxon>
        <taxon>Gunneridae</taxon>
        <taxon>Pentapetalae</taxon>
        <taxon>rosids</taxon>
        <taxon>Vitales</taxon>
        <taxon>Vitaceae</taxon>
        <taxon>Viteae</taxon>
        <taxon>Vitis</taxon>
    </lineage>
</organism>
<dbReference type="EMBL" id="JARBHA010000014">
    <property type="protein sequence ID" value="KAJ9682626.1"/>
    <property type="molecule type" value="Genomic_DNA"/>
</dbReference>
<feature type="repeat" description="PPR" evidence="3">
    <location>
        <begin position="507"/>
        <end position="541"/>
    </location>
</feature>
<gene>
    <name evidence="4" type="ORF">PVL29_018531</name>
</gene>
<dbReference type="PROSITE" id="PS51375">
    <property type="entry name" value="PPR"/>
    <property type="match status" value="7"/>
</dbReference>
<dbReference type="InterPro" id="IPR002885">
    <property type="entry name" value="PPR_rpt"/>
</dbReference>
<dbReference type="AlphaFoldDB" id="A0AA38Z585"/>
<name>A0AA38Z585_VITRO</name>
<dbReference type="PANTHER" id="PTHR47447">
    <property type="entry name" value="OS03G0856100 PROTEIN"/>
    <property type="match status" value="1"/>
</dbReference>
<sequence>MSMALLRRVIPSLISISTNNPTRTIHVHVPQLTVGETNSNSKVNMLCDSLRRRLNWDALNQRFGSLELTESFVARVLLELKKPIDAKQALGFFHWSAQCKNLEHGVASYCITIHILVGAHLLMDAQSLLESTLKKNAGSRFLVVDSLLSSYNITGSNPRVFDLLVQSYSKLRMFEICFDVCCYLEEHGFCLSLISFNTLLHVVQKSDNYPLVWKIYEHMIRVRRYPNEVSVSVMISALCKEGALQKFVDMLDRIHGKRCSPVVIVNTCMIFRMLEEGRLEQGMLILKRLLQKNMILDTISYSLIAYAKVKYGTSDSAWEVYEEMLNRGFHPNAFVYTLFIGSHCVEGRIEEAIELMQDMENAGLMPYDETFNLLIAGCSKAGRLEEGLRLCERMMERGLVPSCWAFNLMAGKLCESGVVKRADEMLTLLLDKGFVPDEITYSNLIASYGKLGEIQQVLKLYYEMEYRSLSPGLLVFESLIRSLCQCRKLEKAEKYLRIMKDRSIAISTCVYETLISGYFEKGDELRASQLNNEMVSRGLKPSCSYMFRP</sequence>